<dbReference type="Proteomes" id="UP001390339">
    <property type="component" value="Unassembled WGS sequence"/>
</dbReference>
<organism evidence="1 2">
    <name type="scientific">Apiospora arundinis</name>
    <dbReference type="NCBI Taxonomy" id="335852"/>
    <lineage>
        <taxon>Eukaryota</taxon>
        <taxon>Fungi</taxon>
        <taxon>Dikarya</taxon>
        <taxon>Ascomycota</taxon>
        <taxon>Pezizomycotina</taxon>
        <taxon>Sordariomycetes</taxon>
        <taxon>Xylariomycetidae</taxon>
        <taxon>Amphisphaeriales</taxon>
        <taxon>Apiosporaceae</taxon>
        <taxon>Apiospora</taxon>
    </lineage>
</organism>
<comment type="caution">
    <text evidence="1">The sequence shown here is derived from an EMBL/GenBank/DDBJ whole genome shotgun (WGS) entry which is preliminary data.</text>
</comment>
<dbReference type="EMBL" id="JAPCWZ010000004">
    <property type="protein sequence ID" value="KAK8868902.1"/>
    <property type="molecule type" value="Genomic_DNA"/>
</dbReference>
<proteinExistence type="predicted"/>
<reference evidence="1 2" key="1">
    <citation type="journal article" date="2024" name="IMA Fungus">
        <title>Apiospora arundinis, a panoply of carbohydrate-active enzymes and secondary metabolites.</title>
        <authorList>
            <person name="Sorensen T."/>
            <person name="Petersen C."/>
            <person name="Muurmann A.T."/>
            <person name="Christiansen J.V."/>
            <person name="Brundto M.L."/>
            <person name="Overgaard C.K."/>
            <person name="Boysen A.T."/>
            <person name="Wollenberg R.D."/>
            <person name="Larsen T.O."/>
            <person name="Sorensen J.L."/>
            <person name="Nielsen K.L."/>
            <person name="Sondergaard T.E."/>
        </authorList>
    </citation>
    <scope>NUCLEOTIDE SEQUENCE [LARGE SCALE GENOMIC DNA]</scope>
    <source>
        <strain evidence="1 2">AAU 773</strain>
    </source>
</reference>
<keyword evidence="2" id="KW-1185">Reference proteome</keyword>
<accession>A0ABR2IW93</accession>
<name>A0ABR2IW93_9PEZI</name>
<gene>
    <name evidence="1" type="ORF">PGQ11_007480</name>
</gene>
<evidence type="ECO:0000313" key="1">
    <source>
        <dbReference type="EMBL" id="KAK8868902.1"/>
    </source>
</evidence>
<protein>
    <submittedName>
        <fullName evidence="1">Uncharacterized protein</fullName>
    </submittedName>
</protein>
<sequence length="74" mass="8052">MAPIILSCTVAKFENGICQWTPGFPWIARVMTRITTSRSTAIGGGLGRSRPRVSAENYPLLSRTDRSAWSGVTP</sequence>
<evidence type="ECO:0000313" key="2">
    <source>
        <dbReference type="Proteomes" id="UP001390339"/>
    </source>
</evidence>